<sequence>MIAAPATAMFAKRVPIRDSLPSTMVLVTAGMYLIGNFGHDDSWTHFLPGVRMSVVSRSGASSPTPPTRS</sequence>
<gene>
    <name evidence="1" type="ORF">GCM10010412_081700</name>
</gene>
<name>A0ABN3T1Z5_9ACTN</name>
<accession>A0ABN3T1Z5</accession>
<comment type="caution">
    <text evidence="1">The sequence shown here is derived from an EMBL/GenBank/DDBJ whole genome shotgun (WGS) entry which is preliminary data.</text>
</comment>
<dbReference type="EMBL" id="BAAATE010000033">
    <property type="protein sequence ID" value="GAA2691424.1"/>
    <property type="molecule type" value="Genomic_DNA"/>
</dbReference>
<evidence type="ECO:0000313" key="1">
    <source>
        <dbReference type="EMBL" id="GAA2691424.1"/>
    </source>
</evidence>
<protein>
    <submittedName>
        <fullName evidence="1">Uncharacterized protein</fullName>
    </submittedName>
</protein>
<keyword evidence="2" id="KW-1185">Reference proteome</keyword>
<dbReference type="Proteomes" id="UP001501666">
    <property type="component" value="Unassembled WGS sequence"/>
</dbReference>
<evidence type="ECO:0000313" key="2">
    <source>
        <dbReference type="Proteomes" id="UP001501666"/>
    </source>
</evidence>
<organism evidence="1 2">
    <name type="scientific">Nonomuraea recticatena</name>
    <dbReference type="NCBI Taxonomy" id="46178"/>
    <lineage>
        <taxon>Bacteria</taxon>
        <taxon>Bacillati</taxon>
        <taxon>Actinomycetota</taxon>
        <taxon>Actinomycetes</taxon>
        <taxon>Streptosporangiales</taxon>
        <taxon>Streptosporangiaceae</taxon>
        <taxon>Nonomuraea</taxon>
    </lineage>
</organism>
<dbReference type="RefSeq" id="WP_346154335.1">
    <property type="nucleotide sequence ID" value="NZ_BAAATE010000033.1"/>
</dbReference>
<proteinExistence type="predicted"/>
<reference evidence="1 2" key="1">
    <citation type="journal article" date="2019" name="Int. J. Syst. Evol. Microbiol.">
        <title>The Global Catalogue of Microorganisms (GCM) 10K type strain sequencing project: providing services to taxonomists for standard genome sequencing and annotation.</title>
        <authorList>
            <consortium name="The Broad Institute Genomics Platform"/>
            <consortium name="The Broad Institute Genome Sequencing Center for Infectious Disease"/>
            <person name="Wu L."/>
            <person name="Ma J."/>
        </authorList>
    </citation>
    <scope>NUCLEOTIDE SEQUENCE [LARGE SCALE GENOMIC DNA]</scope>
    <source>
        <strain evidence="1 2">JCM 6835</strain>
    </source>
</reference>